<sequence length="35" mass="4309">MEMIYHELILFKRELVLNRLRNYALGTMIKVRKCL</sequence>
<dbReference type="EMBL" id="BK059132">
    <property type="protein sequence ID" value="DAE33215.1"/>
    <property type="molecule type" value="Genomic_DNA"/>
</dbReference>
<reference evidence="1" key="1">
    <citation type="journal article" date="2021" name="Proc. Natl. Acad. Sci. U.S.A.">
        <title>A Catalog of Tens of Thousands of Viruses from Human Metagenomes Reveals Hidden Associations with Chronic Diseases.</title>
        <authorList>
            <person name="Tisza M.J."/>
            <person name="Buck C.B."/>
        </authorList>
    </citation>
    <scope>NUCLEOTIDE SEQUENCE</scope>
    <source>
        <strain evidence="1">Ctrcb4</strain>
    </source>
</reference>
<name>A0A8S5RPF2_9VIRU</name>
<protein>
    <submittedName>
        <fullName evidence="1">Uncharacterized protein</fullName>
    </submittedName>
</protein>
<proteinExistence type="predicted"/>
<accession>A0A8S5RPF2</accession>
<evidence type="ECO:0000313" key="1">
    <source>
        <dbReference type="EMBL" id="DAE33215.1"/>
    </source>
</evidence>
<organism evidence="1">
    <name type="scientific">virus sp. ctrcb4</name>
    <dbReference type="NCBI Taxonomy" id="2825824"/>
    <lineage>
        <taxon>Viruses</taxon>
    </lineage>
</organism>